<dbReference type="SUPFAM" id="SSF160240">
    <property type="entry name" value="Cation efflux protein cytoplasmic domain-like"/>
    <property type="match status" value="1"/>
</dbReference>
<dbReference type="PANTHER" id="PTHR11562">
    <property type="entry name" value="CATION EFFLUX PROTEIN/ ZINC TRANSPORTER"/>
    <property type="match status" value="1"/>
</dbReference>
<dbReference type="InterPro" id="IPR027469">
    <property type="entry name" value="Cation_efflux_TMD_sf"/>
</dbReference>
<dbReference type="SUPFAM" id="SSF161111">
    <property type="entry name" value="Cation efflux protein transmembrane domain-like"/>
    <property type="match status" value="1"/>
</dbReference>
<evidence type="ECO:0000313" key="12">
    <source>
        <dbReference type="Proteomes" id="UP000531840"/>
    </source>
</evidence>
<sequence>MVNNNVSKNFHHANHFKNQTKSKKTIYMSLILTLGFALLELIGGIISNSLSLIGDSFHMLSDVLALGASAVAIYFSTKKPNNNFTFGYLRLEIITAFVNGLVLIAISIYIVIEGIIRIFHPREIDLKSMFGIALVGLIFNITITLILHNSLKDEHNLNVQSAIWHFIGDLINSIGVIISSIIIYYTGYVIVDVIMSIIISFVLFKGGYKITKTAFLILMERSSIDVDLVRKKLMNIEYIDNIHEFHIWHTNDEETNAAMHILLNNYDSSNNYQIINEVNKILKDEYKIDHTFVSIENVSINNHN</sequence>
<dbReference type="EMBL" id="JACBYF010000001">
    <property type="protein sequence ID" value="NYS46679.1"/>
    <property type="molecule type" value="Genomic_DNA"/>
</dbReference>
<evidence type="ECO:0000259" key="9">
    <source>
        <dbReference type="Pfam" id="PF01545"/>
    </source>
</evidence>
<feature type="transmembrane region" description="Helical" evidence="8">
    <location>
        <begin position="163"/>
        <end position="183"/>
    </location>
</feature>
<reference evidence="11 12" key="1">
    <citation type="submission" date="2020-07" db="EMBL/GenBank/DDBJ databases">
        <title>MOT database genomes.</title>
        <authorList>
            <person name="Joseph S."/>
            <person name="Aduse-Opoku J."/>
            <person name="Hashim A."/>
            <person name="Wade W."/>
            <person name="Curtis M."/>
        </authorList>
    </citation>
    <scope>NUCLEOTIDE SEQUENCE [LARGE SCALE GENOMIC DNA]</scope>
    <source>
        <strain evidence="11 12">CIP 106318</strain>
    </source>
</reference>
<evidence type="ECO:0000259" key="10">
    <source>
        <dbReference type="Pfam" id="PF16916"/>
    </source>
</evidence>
<comment type="similarity">
    <text evidence="2">Belongs to the cation diffusion facilitator (CDF) transporter (TC 2.A.4) family. SLC30A subfamily.</text>
</comment>
<gene>
    <name evidence="11" type="ORF">HZY85_00520</name>
</gene>
<feature type="transmembrane region" description="Helical" evidence="8">
    <location>
        <begin position="88"/>
        <end position="112"/>
    </location>
</feature>
<evidence type="ECO:0000256" key="3">
    <source>
        <dbReference type="ARBA" id="ARBA00022448"/>
    </source>
</evidence>
<keyword evidence="12" id="KW-1185">Reference proteome</keyword>
<evidence type="ECO:0000256" key="6">
    <source>
        <dbReference type="ARBA" id="ARBA00023065"/>
    </source>
</evidence>
<dbReference type="InterPro" id="IPR002524">
    <property type="entry name" value="Cation_efflux"/>
</dbReference>
<feature type="transmembrane region" description="Helical" evidence="8">
    <location>
        <begin position="189"/>
        <end position="208"/>
    </location>
</feature>
<keyword evidence="3" id="KW-0813">Transport</keyword>
<evidence type="ECO:0000256" key="7">
    <source>
        <dbReference type="ARBA" id="ARBA00023136"/>
    </source>
</evidence>
<feature type="domain" description="Cation efflux protein cytoplasmic" evidence="10">
    <location>
        <begin position="224"/>
        <end position="296"/>
    </location>
</feature>
<dbReference type="Pfam" id="PF01545">
    <property type="entry name" value="Cation_efflux"/>
    <property type="match status" value="1"/>
</dbReference>
<dbReference type="Proteomes" id="UP000531840">
    <property type="component" value="Unassembled WGS sequence"/>
</dbReference>
<dbReference type="NCBIfam" id="TIGR01297">
    <property type="entry name" value="CDF"/>
    <property type="match status" value="1"/>
</dbReference>
<feature type="transmembrane region" description="Helical" evidence="8">
    <location>
        <begin position="58"/>
        <end position="76"/>
    </location>
</feature>
<keyword evidence="5 8" id="KW-1133">Transmembrane helix</keyword>
<evidence type="ECO:0000256" key="1">
    <source>
        <dbReference type="ARBA" id="ARBA00004141"/>
    </source>
</evidence>
<dbReference type="InterPro" id="IPR050681">
    <property type="entry name" value="CDF/SLC30A"/>
</dbReference>
<organism evidence="11 12">
    <name type="scientific">Gemelliphila palaticanis</name>
    <dbReference type="NCBI Taxonomy" id="81950"/>
    <lineage>
        <taxon>Bacteria</taxon>
        <taxon>Bacillati</taxon>
        <taxon>Bacillota</taxon>
        <taxon>Bacilli</taxon>
        <taxon>Bacillales</taxon>
        <taxon>Gemellaceae</taxon>
        <taxon>Gemelliphila</taxon>
    </lineage>
</organism>
<proteinExistence type="inferred from homology"/>
<feature type="transmembrane region" description="Helical" evidence="8">
    <location>
        <begin position="132"/>
        <end position="151"/>
    </location>
</feature>
<dbReference type="PANTHER" id="PTHR11562:SF17">
    <property type="entry name" value="RE54080P-RELATED"/>
    <property type="match status" value="1"/>
</dbReference>
<name>A0ABX2SZW3_9BACL</name>
<accession>A0ABX2SZW3</accession>
<evidence type="ECO:0000313" key="11">
    <source>
        <dbReference type="EMBL" id="NYS46679.1"/>
    </source>
</evidence>
<feature type="transmembrane region" description="Helical" evidence="8">
    <location>
        <begin position="26"/>
        <end position="46"/>
    </location>
</feature>
<evidence type="ECO:0000256" key="5">
    <source>
        <dbReference type="ARBA" id="ARBA00022989"/>
    </source>
</evidence>
<comment type="caution">
    <text evidence="11">The sequence shown here is derived from an EMBL/GenBank/DDBJ whole genome shotgun (WGS) entry which is preliminary data.</text>
</comment>
<evidence type="ECO:0000256" key="2">
    <source>
        <dbReference type="ARBA" id="ARBA00008873"/>
    </source>
</evidence>
<dbReference type="InterPro" id="IPR027470">
    <property type="entry name" value="Cation_efflux_CTD"/>
</dbReference>
<dbReference type="Gene3D" id="1.20.1510.10">
    <property type="entry name" value="Cation efflux protein transmembrane domain"/>
    <property type="match status" value="1"/>
</dbReference>
<feature type="domain" description="Cation efflux protein transmembrane" evidence="9">
    <location>
        <begin position="27"/>
        <end position="219"/>
    </location>
</feature>
<dbReference type="InterPro" id="IPR058533">
    <property type="entry name" value="Cation_efflux_TM"/>
</dbReference>
<evidence type="ECO:0000256" key="8">
    <source>
        <dbReference type="SAM" id="Phobius"/>
    </source>
</evidence>
<keyword evidence="6" id="KW-0406">Ion transport</keyword>
<keyword evidence="4 8" id="KW-0812">Transmembrane</keyword>
<comment type="subcellular location">
    <subcellularLocation>
        <location evidence="1">Membrane</location>
        <topology evidence="1">Multi-pass membrane protein</topology>
    </subcellularLocation>
</comment>
<keyword evidence="7 8" id="KW-0472">Membrane</keyword>
<protein>
    <submittedName>
        <fullName evidence="11">Cation transporter</fullName>
    </submittedName>
</protein>
<dbReference type="RefSeq" id="WP_179939768.1">
    <property type="nucleotide sequence ID" value="NZ_JACBYF010000001.1"/>
</dbReference>
<evidence type="ECO:0000256" key="4">
    <source>
        <dbReference type="ARBA" id="ARBA00022692"/>
    </source>
</evidence>
<dbReference type="InterPro" id="IPR036837">
    <property type="entry name" value="Cation_efflux_CTD_sf"/>
</dbReference>
<dbReference type="Pfam" id="PF16916">
    <property type="entry name" value="ZT_dimer"/>
    <property type="match status" value="1"/>
</dbReference>